<dbReference type="EMBL" id="OZ035840">
    <property type="protein sequence ID" value="CAL1587681.1"/>
    <property type="molecule type" value="Genomic_DNA"/>
</dbReference>
<feature type="region of interest" description="Disordered" evidence="1">
    <location>
        <begin position="1"/>
        <end position="25"/>
    </location>
</feature>
<evidence type="ECO:0000256" key="1">
    <source>
        <dbReference type="SAM" id="MobiDB-lite"/>
    </source>
</evidence>
<sequence length="115" mass="13271">MRSLDTPHRLGPSNEICSLKPLGPAEEKYPDLVPASFIHRRAESQDIWWGQKHLATPSKPSLQIEKEAAGMWEWEERRRNLQRMLWNDQEGSHESPGTMEVQPRGATEAIQDTRK</sequence>
<dbReference type="Proteomes" id="UP001497482">
    <property type="component" value="Chromosome 18"/>
</dbReference>
<proteinExistence type="predicted"/>
<keyword evidence="3" id="KW-1185">Reference proteome</keyword>
<evidence type="ECO:0000313" key="3">
    <source>
        <dbReference type="Proteomes" id="UP001497482"/>
    </source>
</evidence>
<organism evidence="2 3">
    <name type="scientific">Knipowitschia caucasica</name>
    <name type="common">Caucasian dwarf goby</name>
    <name type="synonym">Pomatoschistus caucasicus</name>
    <dbReference type="NCBI Taxonomy" id="637954"/>
    <lineage>
        <taxon>Eukaryota</taxon>
        <taxon>Metazoa</taxon>
        <taxon>Chordata</taxon>
        <taxon>Craniata</taxon>
        <taxon>Vertebrata</taxon>
        <taxon>Euteleostomi</taxon>
        <taxon>Actinopterygii</taxon>
        <taxon>Neopterygii</taxon>
        <taxon>Teleostei</taxon>
        <taxon>Neoteleostei</taxon>
        <taxon>Acanthomorphata</taxon>
        <taxon>Gobiaria</taxon>
        <taxon>Gobiiformes</taxon>
        <taxon>Gobioidei</taxon>
        <taxon>Gobiidae</taxon>
        <taxon>Gobiinae</taxon>
        <taxon>Knipowitschia</taxon>
    </lineage>
</organism>
<reference evidence="2 3" key="1">
    <citation type="submission" date="2024-04" db="EMBL/GenBank/DDBJ databases">
        <authorList>
            <person name="Waldvogel A.-M."/>
            <person name="Schoenle A."/>
        </authorList>
    </citation>
    <scope>NUCLEOTIDE SEQUENCE [LARGE SCALE GENOMIC DNA]</scope>
</reference>
<evidence type="ECO:0000313" key="2">
    <source>
        <dbReference type="EMBL" id="CAL1587681.1"/>
    </source>
</evidence>
<accession>A0AAV2KH84</accession>
<name>A0AAV2KH84_KNICA</name>
<feature type="region of interest" description="Disordered" evidence="1">
    <location>
        <begin position="87"/>
        <end position="115"/>
    </location>
</feature>
<dbReference type="AlphaFoldDB" id="A0AAV2KH84"/>
<gene>
    <name evidence="2" type="ORF">KC01_LOCUS17616</name>
</gene>
<protein>
    <submittedName>
        <fullName evidence="2">Uncharacterized protein</fullName>
    </submittedName>
</protein>